<reference evidence="2" key="1">
    <citation type="submission" date="2022-11" db="UniProtKB">
        <authorList>
            <consortium name="WormBaseParasite"/>
        </authorList>
    </citation>
    <scope>IDENTIFICATION</scope>
</reference>
<protein>
    <submittedName>
        <fullName evidence="2">Secreted protein</fullName>
    </submittedName>
</protein>
<proteinExistence type="predicted"/>
<accession>A0AC34RJR3</accession>
<dbReference type="WBParaSite" id="JU765_v2.g7501.t1">
    <property type="protein sequence ID" value="JU765_v2.g7501.t1"/>
    <property type="gene ID" value="JU765_v2.g7501"/>
</dbReference>
<organism evidence="1 2">
    <name type="scientific">Panagrolaimus sp. JU765</name>
    <dbReference type="NCBI Taxonomy" id="591449"/>
    <lineage>
        <taxon>Eukaryota</taxon>
        <taxon>Metazoa</taxon>
        <taxon>Ecdysozoa</taxon>
        <taxon>Nematoda</taxon>
        <taxon>Chromadorea</taxon>
        <taxon>Rhabditida</taxon>
        <taxon>Tylenchina</taxon>
        <taxon>Panagrolaimomorpha</taxon>
        <taxon>Panagrolaimoidea</taxon>
        <taxon>Panagrolaimidae</taxon>
        <taxon>Panagrolaimus</taxon>
    </lineage>
</organism>
<evidence type="ECO:0000313" key="2">
    <source>
        <dbReference type="WBParaSite" id="JU765_v2.g7501.t1"/>
    </source>
</evidence>
<dbReference type="Proteomes" id="UP000887576">
    <property type="component" value="Unplaced"/>
</dbReference>
<sequence length="204" mass="22494">MNELLAIILIVFICCAMFLAWLISMATCPDRMVNLISSGTGSSTSSSRNESCELVPKDEEKGEIGPEMDTIHFKPLIKSTSKKLSVVPEQDEQLTLQSTKAPPRPTIFESGYAVENEVDYPQPMQFAPRLISRYSESHIDQIDESNAEDGCYDPEPIVLQPVTLPARIPLSSGGPVAPHQPYSKVGDRVFKCYSVGFVNQAQIN</sequence>
<name>A0AC34RJR3_9BILA</name>
<evidence type="ECO:0000313" key="1">
    <source>
        <dbReference type="Proteomes" id="UP000887576"/>
    </source>
</evidence>